<proteinExistence type="predicted"/>
<dbReference type="Proteomes" id="UP000076727">
    <property type="component" value="Unassembled WGS sequence"/>
</dbReference>
<evidence type="ECO:0000313" key="3">
    <source>
        <dbReference type="Proteomes" id="UP000076727"/>
    </source>
</evidence>
<keyword evidence="3" id="KW-1185">Reference proteome</keyword>
<protein>
    <submittedName>
        <fullName evidence="2">Uncharacterized protein</fullName>
    </submittedName>
</protein>
<name>A0A165LGU3_9APHY</name>
<sequence>MQDEVSVPAAAAPPPVHPPKGPEPEKAASRVVELPVTASASPSNREPRCNQLLRPSAHASIRGKRLYGACKSIRSQLLRAPRIQPVPPSGESNPLFSNAAETVFQGLRFSKLGDYVSEHRRNVFPLCMLVAANARFSAPAALSLPFSWISALALLAFCLSLPSDTSLW</sequence>
<feature type="region of interest" description="Disordered" evidence="1">
    <location>
        <begin position="1"/>
        <end position="49"/>
    </location>
</feature>
<evidence type="ECO:0000256" key="1">
    <source>
        <dbReference type="SAM" id="MobiDB-lite"/>
    </source>
</evidence>
<dbReference type="AlphaFoldDB" id="A0A165LGU3"/>
<feature type="compositionally biased region" description="Low complexity" evidence="1">
    <location>
        <begin position="1"/>
        <end position="10"/>
    </location>
</feature>
<gene>
    <name evidence="2" type="ORF">DAEQUDRAFT_613437</name>
</gene>
<dbReference type="EMBL" id="KV429130">
    <property type="protein sequence ID" value="KZT64401.1"/>
    <property type="molecule type" value="Genomic_DNA"/>
</dbReference>
<evidence type="ECO:0000313" key="2">
    <source>
        <dbReference type="EMBL" id="KZT64401.1"/>
    </source>
</evidence>
<reference evidence="2 3" key="1">
    <citation type="journal article" date="2016" name="Mol. Biol. Evol.">
        <title>Comparative Genomics of Early-Diverging Mushroom-Forming Fungi Provides Insights into the Origins of Lignocellulose Decay Capabilities.</title>
        <authorList>
            <person name="Nagy L.G."/>
            <person name="Riley R."/>
            <person name="Tritt A."/>
            <person name="Adam C."/>
            <person name="Daum C."/>
            <person name="Floudas D."/>
            <person name="Sun H."/>
            <person name="Yadav J.S."/>
            <person name="Pangilinan J."/>
            <person name="Larsson K.H."/>
            <person name="Matsuura K."/>
            <person name="Barry K."/>
            <person name="Labutti K."/>
            <person name="Kuo R."/>
            <person name="Ohm R.A."/>
            <person name="Bhattacharya S.S."/>
            <person name="Shirouzu T."/>
            <person name="Yoshinaga Y."/>
            <person name="Martin F.M."/>
            <person name="Grigoriev I.V."/>
            <person name="Hibbett D.S."/>
        </authorList>
    </citation>
    <scope>NUCLEOTIDE SEQUENCE [LARGE SCALE GENOMIC DNA]</scope>
    <source>
        <strain evidence="2 3">L-15889</strain>
    </source>
</reference>
<accession>A0A165LGU3</accession>
<organism evidence="2 3">
    <name type="scientific">Daedalea quercina L-15889</name>
    <dbReference type="NCBI Taxonomy" id="1314783"/>
    <lineage>
        <taxon>Eukaryota</taxon>
        <taxon>Fungi</taxon>
        <taxon>Dikarya</taxon>
        <taxon>Basidiomycota</taxon>
        <taxon>Agaricomycotina</taxon>
        <taxon>Agaricomycetes</taxon>
        <taxon>Polyporales</taxon>
        <taxon>Fomitopsis</taxon>
    </lineage>
</organism>
<dbReference type="OrthoDB" id="10410985at2759"/>